<accession>A0A0F5PND8</accession>
<dbReference type="EMBL" id="ABXP02000043">
    <property type="protein sequence ID" value="KKC30172.1"/>
    <property type="molecule type" value="Genomic_DNA"/>
</dbReference>
<evidence type="ECO:0000256" key="1">
    <source>
        <dbReference type="SAM" id="MobiDB-lite"/>
    </source>
</evidence>
<protein>
    <submittedName>
        <fullName evidence="2">Uncharacterized protein</fullName>
    </submittedName>
</protein>
<evidence type="ECO:0000313" key="3">
    <source>
        <dbReference type="Proteomes" id="UP000010146"/>
    </source>
</evidence>
<reference evidence="2 3" key="1">
    <citation type="submission" date="2008-07" db="EMBL/GenBank/DDBJ databases">
        <authorList>
            <person name="Gonzalez J."/>
            <person name="Sokolova T."/>
            <person name="Ferriera S."/>
            <person name="Johnson J."/>
            <person name="Kravitz S."/>
            <person name="Beeson K."/>
            <person name="Sutton G."/>
            <person name="Rogers Y.-H."/>
            <person name="Friedman R."/>
            <person name="Frazier M."/>
            <person name="Venter J.C."/>
        </authorList>
    </citation>
    <scope>NUCLEOTIDE SEQUENCE [LARGE SCALE GENOMIC DNA]</scope>
    <source>
        <strain evidence="2 3">DSM 12653</strain>
    </source>
</reference>
<reference evidence="2 3" key="2">
    <citation type="journal article" date="2015" name="BMC Genomics">
        <title>Analysis of three genomes within the thermophilic bacterial species Caldanaerobacter subterraneus with a focus on carbon monoxide dehydrogenase evolution and hydrolase diversity.</title>
        <authorList>
            <person name="Sant'Anna F.H."/>
            <person name="Lebedinsky A.V."/>
            <person name="Sokolova T.G."/>
            <person name="Robb F.T."/>
            <person name="Gonzalez J.M."/>
        </authorList>
    </citation>
    <scope>NUCLEOTIDE SEQUENCE [LARGE SCALE GENOMIC DNA]</scope>
    <source>
        <strain evidence="2 3">DSM 12653</strain>
    </source>
</reference>
<dbReference type="Proteomes" id="UP000010146">
    <property type="component" value="Unassembled WGS sequence"/>
</dbReference>
<name>A0A0F5PND8_9THEO</name>
<evidence type="ECO:0000313" key="2">
    <source>
        <dbReference type="EMBL" id="KKC30172.1"/>
    </source>
</evidence>
<dbReference type="AlphaFoldDB" id="A0A0F5PND8"/>
<sequence length="40" mass="4641">MKSMRNTKKAAKEKMLGTEYQPHVPPSDIKSRRLAKNIKK</sequence>
<gene>
    <name evidence="2" type="ORF">CDSM653_00786</name>
</gene>
<organism evidence="2 3">
    <name type="scientific">Caldanaerobacter subterraneus subsp. pacificus DSM 12653</name>
    <dbReference type="NCBI Taxonomy" id="391606"/>
    <lineage>
        <taxon>Bacteria</taxon>
        <taxon>Bacillati</taxon>
        <taxon>Bacillota</taxon>
        <taxon>Clostridia</taxon>
        <taxon>Thermoanaerobacterales</taxon>
        <taxon>Thermoanaerobacteraceae</taxon>
        <taxon>Caldanaerobacter</taxon>
    </lineage>
</organism>
<reference evidence="3" key="3">
    <citation type="submission" date="2015-02" db="EMBL/GenBank/DDBJ databases">
        <title>Genome analysis of three genomes within the thermophilic hydrogenogenic bacterial species Caldanaerobacter subterraneus.</title>
        <authorList>
            <person name="Sant'Anna F.H."/>
            <person name="Lebedinsky A."/>
            <person name="Sokolova T."/>
            <person name="Robb F.T."/>
            <person name="Gonzalez J.M."/>
        </authorList>
    </citation>
    <scope>NUCLEOTIDE SEQUENCE [LARGE SCALE GENOMIC DNA]</scope>
    <source>
        <strain evidence="3">DSM 12653</strain>
    </source>
</reference>
<comment type="caution">
    <text evidence="2">The sequence shown here is derived from an EMBL/GenBank/DDBJ whole genome shotgun (WGS) entry which is preliminary data.</text>
</comment>
<proteinExistence type="predicted"/>
<feature type="region of interest" description="Disordered" evidence="1">
    <location>
        <begin position="1"/>
        <end position="40"/>
    </location>
</feature>